<evidence type="ECO:0000256" key="1">
    <source>
        <dbReference type="ARBA" id="ARBA00004651"/>
    </source>
</evidence>
<comment type="cofactor">
    <cofactor evidence="11">
        <name>Zn(2+)</name>
        <dbReference type="ChEBI" id="CHEBI:29105"/>
    </cofactor>
    <text evidence="11">Binds 1 zinc ion per subunit.</text>
</comment>
<keyword evidence="4" id="KW-0812">Transmembrane</keyword>
<evidence type="ECO:0000256" key="9">
    <source>
        <dbReference type="ARBA" id="ARBA00023049"/>
    </source>
</evidence>
<dbReference type="PANTHER" id="PTHR43221">
    <property type="entry name" value="PROTEASE HTPX"/>
    <property type="match status" value="1"/>
</dbReference>
<keyword evidence="6 11" id="KW-0378">Hydrolase</keyword>
<feature type="region of interest" description="Disordered" evidence="12">
    <location>
        <begin position="370"/>
        <end position="434"/>
    </location>
</feature>
<proteinExistence type="inferred from homology"/>
<protein>
    <recommendedName>
        <fullName evidence="13">Peptidase M48 domain-containing protein</fullName>
    </recommendedName>
</protein>
<keyword evidence="3 11" id="KW-0645">Protease</keyword>
<sequence>MHPVRRLLFPLLALLGVLTFGLTALASVALSLLLPLALFGIGAAALASMRPLLAARAMLAGLKGMGASWQYLGVFARCVLSPLREQEERQLADSPLPALSVRLKPAQFLALHRLQQQAATATGTAPVDAFELSPDTTLGIAVVRAGKRTERVLYVGLGLLQQLSMDQLAAALAHELGHARAGHPRIGRWVHHCMRMVLDAQLRFGAWNPARWGSWVAFEVLSAVYYPWSREREFQADRISAQVVGANHAIAALRAVRDGAPAYELALNEALRRAHAEPTPRLCEAASALAAALPPAARRQLAVKNEGDPLELGGLTHPPTALRIAALSGLPSRPVTDARPAYEALGAAALDERLTRHWLLALGVSATREAEPRRHAAIALPDRPDLAPSPERPDSAPEPSGLELDVERSWRSESLPHRDEAEFEPLSAGRGRTR</sequence>
<keyword evidence="8" id="KW-1133">Transmembrane helix</keyword>
<comment type="caution">
    <text evidence="14">The sequence shown here is derived from an EMBL/GenBank/DDBJ whole genome shotgun (WGS) entry which is preliminary data.</text>
</comment>
<evidence type="ECO:0000256" key="3">
    <source>
        <dbReference type="ARBA" id="ARBA00022670"/>
    </source>
</evidence>
<comment type="similarity">
    <text evidence="11">Belongs to the peptidase M48 family.</text>
</comment>
<dbReference type="Gene3D" id="3.30.2010.10">
    <property type="entry name" value="Metalloproteases ('zincins'), catalytic domain"/>
    <property type="match status" value="1"/>
</dbReference>
<dbReference type="Proteomes" id="UP000278907">
    <property type="component" value="Unassembled WGS sequence"/>
</dbReference>
<dbReference type="PANTHER" id="PTHR43221:SF1">
    <property type="entry name" value="PROTEASE HTPX"/>
    <property type="match status" value="1"/>
</dbReference>
<keyword evidence="7 11" id="KW-0862">Zinc</keyword>
<gene>
    <name evidence="14" type="ORF">D7Y13_26660</name>
</gene>
<keyword evidence="15" id="KW-1185">Reference proteome</keyword>
<evidence type="ECO:0000256" key="4">
    <source>
        <dbReference type="ARBA" id="ARBA00022692"/>
    </source>
</evidence>
<evidence type="ECO:0000256" key="7">
    <source>
        <dbReference type="ARBA" id="ARBA00022833"/>
    </source>
</evidence>
<dbReference type="EMBL" id="RAWI01000240">
    <property type="protein sequence ID" value="RKI00663.1"/>
    <property type="molecule type" value="Genomic_DNA"/>
</dbReference>
<organism evidence="14 15">
    <name type="scientific">Corallococcus praedator</name>
    <dbReference type="NCBI Taxonomy" id="2316724"/>
    <lineage>
        <taxon>Bacteria</taxon>
        <taxon>Pseudomonadati</taxon>
        <taxon>Myxococcota</taxon>
        <taxon>Myxococcia</taxon>
        <taxon>Myxococcales</taxon>
        <taxon>Cystobacterineae</taxon>
        <taxon>Myxococcaceae</taxon>
        <taxon>Corallococcus</taxon>
    </lineage>
</organism>
<comment type="subcellular location">
    <subcellularLocation>
        <location evidence="1">Cell membrane</location>
        <topology evidence="1">Multi-pass membrane protein</topology>
    </subcellularLocation>
</comment>
<dbReference type="CDD" id="cd07328">
    <property type="entry name" value="M48_Ste24p_like"/>
    <property type="match status" value="1"/>
</dbReference>
<evidence type="ECO:0000256" key="5">
    <source>
        <dbReference type="ARBA" id="ARBA00022723"/>
    </source>
</evidence>
<dbReference type="InterPro" id="IPR001915">
    <property type="entry name" value="Peptidase_M48"/>
</dbReference>
<feature type="domain" description="Peptidase M48" evidence="13">
    <location>
        <begin position="155"/>
        <end position="329"/>
    </location>
</feature>
<keyword evidence="5" id="KW-0479">Metal-binding</keyword>
<evidence type="ECO:0000256" key="12">
    <source>
        <dbReference type="SAM" id="MobiDB-lite"/>
    </source>
</evidence>
<evidence type="ECO:0000259" key="13">
    <source>
        <dbReference type="Pfam" id="PF01435"/>
    </source>
</evidence>
<dbReference type="InterPro" id="IPR050083">
    <property type="entry name" value="HtpX_protease"/>
</dbReference>
<evidence type="ECO:0000313" key="15">
    <source>
        <dbReference type="Proteomes" id="UP000278907"/>
    </source>
</evidence>
<evidence type="ECO:0000256" key="10">
    <source>
        <dbReference type="ARBA" id="ARBA00023136"/>
    </source>
</evidence>
<keyword evidence="9 11" id="KW-0482">Metalloprotease</keyword>
<evidence type="ECO:0000256" key="2">
    <source>
        <dbReference type="ARBA" id="ARBA00022475"/>
    </source>
</evidence>
<evidence type="ECO:0000256" key="8">
    <source>
        <dbReference type="ARBA" id="ARBA00022989"/>
    </source>
</evidence>
<dbReference type="Pfam" id="PF01435">
    <property type="entry name" value="Peptidase_M48"/>
    <property type="match status" value="1"/>
</dbReference>
<name>A0ABX9QBS3_9BACT</name>
<evidence type="ECO:0000256" key="11">
    <source>
        <dbReference type="RuleBase" id="RU003983"/>
    </source>
</evidence>
<evidence type="ECO:0000256" key="6">
    <source>
        <dbReference type="ARBA" id="ARBA00022801"/>
    </source>
</evidence>
<evidence type="ECO:0000313" key="14">
    <source>
        <dbReference type="EMBL" id="RKI00663.1"/>
    </source>
</evidence>
<keyword evidence="10" id="KW-0472">Membrane</keyword>
<accession>A0ABX9QBS3</accession>
<keyword evidence="2" id="KW-1003">Cell membrane</keyword>
<feature type="compositionally biased region" description="Basic and acidic residues" evidence="12">
    <location>
        <begin position="405"/>
        <end position="420"/>
    </location>
</feature>
<reference evidence="14 15" key="1">
    <citation type="submission" date="2018-09" db="EMBL/GenBank/DDBJ databases">
        <authorList>
            <person name="Livingstone P.G."/>
            <person name="Whitworth D.E."/>
        </authorList>
    </citation>
    <scope>NUCLEOTIDE SEQUENCE [LARGE SCALE GENOMIC DNA]</scope>
    <source>
        <strain evidence="14 15">CA031B</strain>
    </source>
</reference>